<dbReference type="InterPro" id="IPR044587">
    <property type="entry name" value="HSP21-like"/>
</dbReference>
<sequence>MRAPNQIAAVIPSSSKARNWRSLIVASAAPGAIEKHDSSTGTALEQQPRRSPSALSSSRLIDPLSPVRTMRQMLEAMDRVFEDMMAFPGMRRSRSSSTSARDIWAPWDIMEDEKEVRMRFDMPGLSKEEVKVMVEDDVLVIQGKHKTDEKGNEGDSQGKTTERSYSSYDMRLMLPDYCDKSKVTAELKNGVLLVTIPKIPGTREVITVDSGPARPVAKSGPGRAGPELPTIRPSTAPGPGRHGPCRPAADLGGALLGEQTPGQGKVALGLVPARAVPCRATASLARHGQARFGRAVPGLAVPGHGPARSRAGPGGPLELAFYAYRTPFIAIQ</sequence>
<dbReference type="STRING" id="4615.A0A199UHI8"/>
<evidence type="ECO:0000256" key="3">
    <source>
        <dbReference type="RuleBase" id="RU003616"/>
    </source>
</evidence>
<dbReference type="Pfam" id="PF00011">
    <property type="entry name" value="HSP20"/>
    <property type="match status" value="1"/>
</dbReference>
<feature type="region of interest" description="Disordered" evidence="4">
    <location>
        <begin position="31"/>
        <end position="61"/>
    </location>
</feature>
<dbReference type="SUPFAM" id="SSF49764">
    <property type="entry name" value="HSP20-like chaperones"/>
    <property type="match status" value="1"/>
</dbReference>
<evidence type="ECO:0000256" key="2">
    <source>
        <dbReference type="PROSITE-ProRule" id="PRU00285"/>
    </source>
</evidence>
<dbReference type="Gene3D" id="2.60.40.790">
    <property type="match status" value="1"/>
</dbReference>
<feature type="domain" description="SHSP" evidence="5">
    <location>
        <begin position="98"/>
        <end position="211"/>
    </location>
</feature>
<evidence type="ECO:0000259" key="5">
    <source>
        <dbReference type="PROSITE" id="PS01031"/>
    </source>
</evidence>
<evidence type="ECO:0000313" key="6">
    <source>
        <dbReference type="EMBL" id="OAY64352.1"/>
    </source>
</evidence>
<dbReference type="PANTHER" id="PTHR46733">
    <property type="entry name" value="26.5 KDA HEAT SHOCK PROTEIN, MITOCHONDRIAL"/>
    <property type="match status" value="1"/>
</dbReference>
<accession>A0A199UHI8</accession>
<reference evidence="6 7" key="1">
    <citation type="journal article" date="2016" name="DNA Res.">
        <title>The draft genome of MD-2 pineapple using hybrid error correction of long reads.</title>
        <authorList>
            <person name="Redwan R.M."/>
            <person name="Saidin A."/>
            <person name="Kumar S.V."/>
        </authorList>
    </citation>
    <scope>NUCLEOTIDE SEQUENCE [LARGE SCALE GENOMIC DNA]</scope>
    <source>
        <strain evidence="7">cv. MD2</strain>
        <tissue evidence="6">Leaf</tissue>
    </source>
</reference>
<dbReference type="Proteomes" id="UP000092600">
    <property type="component" value="Unassembled WGS sequence"/>
</dbReference>
<name>A0A199UHI8_ANACO</name>
<dbReference type="PANTHER" id="PTHR46733:SF4">
    <property type="entry name" value="HEAT SHOCK PROTEIN 21, CHLOROPLASTIC"/>
    <property type="match status" value="1"/>
</dbReference>
<keyword evidence="1 6" id="KW-0346">Stress response</keyword>
<gene>
    <name evidence="6" type="ORF">ACMD2_18938</name>
</gene>
<dbReference type="GO" id="GO:0009408">
    <property type="term" value="P:response to heat"/>
    <property type="evidence" value="ECO:0007669"/>
    <property type="project" value="InterPro"/>
</dbReference>
<evidence type="ECO:0000256" key="4">
    <source>
        <dbReference type="SAM" id="MobiDB-lite"/>
    </source>
</evidence>
<evidence type="ECO:0000313" key="7">
    <source>
        <dbReference type="Proteomes" id="UP000092600"/>
    </source>
</evidence>
<evidence type="ECO:0000256" key="1">
    <source>
        <dbReference type="ARBA" id="ARBA00023016"/>
    </source>
</evidence>
<dbReference type="EMBL" id="LSRQ01007987">
    <property type="protein sequence ID" value="OAY64352.1"/>
    <property type="molecule type" value="Genomic_DNA"/>
</dbReference>
<comment type="caution">
    <text evidence="6">The sequence shown here is derived from an EMBL/GenBank/DDBJ whole genome shotgun (WGS) entry which is preliminary data.</text>
</comment>
<proteinExistence type="inferred from homology"/>
<dbReference type="CDD" id="cd06464">
    <property type="entry name" value="ACD_sHsps-like"/>
    <property type="match status" value="1"/>
</dbReference>
<comment type="similarity">
    <text evidence="2 3">Belongs to the small heat shock protein (HSP20) family.</text>
</comment>
<feature type="region of interest" description="Disordered" evidence="4">
    <location>
        <begin position="211"/>
        <end position="242"/>
    </location>
</feature>
<dbReference type="PROSITE" id="PS01031">
    <property type="entry name" value="SHSP"/>
    <property type="match status" value="1"/>
</dbReference>
<dbReference type="InterPro" id="IPR008978">
    <property type="entry name" value="HSP20-like_chaperone"/>
</dbReference>
<protein>
    <submittedName>
        <fullName evidence="6">26.7 kDa heat shock protein, chloroplastic</fullName>
    </submittedName>
</protein>
<feature type="compositionally biased region" description="Low complexity" evidence="4">
    <location>
        <begin position="49"/>
        <end position="60"/>
    </location>
</feature>
<dbReference type="AlphaFoldDB" id="A0A199UHI8"/>
<organism evidence="6 7">
    <name type="scientific">Ananas comosus</name>
    <name type="common">Pineapple</name>
    <name type="synonym">Ananas ananas</name>
    <dbReference type="NCBI Taxonomy" id="4615"/>
    <lineage>
        <taxon>Eukaryota</taxon>
        <taxon>Viridiplantae</taxon>
        <taxon>Streptophyta</taxon>
        <taxon>Embryophyta</taxon>
        <taxon>Tracheophyta</taxon>
        <taxon>Spermatophyta</taxon>
        <taxon>Magnoliopsida</taxon>
        <taxon>Liliopsida</taxon>
        <taxon>Poales</taxon>
        <taxon>Bromeliaceae</taxon>
        <taxon>Bromelioideae</taxon>
        <taxon>Ananas</taxon>
    </lineage>
</organism>
<dbReference type="InterPro" id="IPR002068">
    <property type="entry name" value="A-crystallin/Hsp20_dom"/>
</dbReference>
<dbReference type="FunFam" id="2.60.40.790:FF:000059">
    <property type="entry name" value="26.5 kDa heat shock protein, mitochondrial"/>
    <property type="match status" value="1"/>
</dbReference>